<evidence type="ECO:0000313" key="4">
    <source>
        <dbReference type="Proteomes" id="UP001174691"/>
    </source>
</evidence>
<dbReference type="PANTHER" id="PTHR42923">
    <property type="entry name" value="PROTOPORPHYRINOGEN OXIDASE"/>
    <property type="match status" value="1"/>
</dbReference>
<sequence length="496" mass="56162">MALPGDRQRRKKVAIVGSGAAGIAALWALNRTHHDVYLYEASGRLGGHTNTVEWRAGKYKTLVDMGFTIMNTATYPNFLNFLKRVHVETAPTEMTLGISRDQGILEWAENTLDTTFCQPRNLLSPRMWRLVFDTVRFRHFAVDVLMSEDIKSRSVGSTGIQHRASTEGTIRQYLEREGYSNAFRDDYIIPITAAIWSTSPDMCSLEIPAATLIRLMWSLGLLSTISSRPQWLTIPAGSRVYIDAVMRGFPSNHRFLNTAVRAVSNDEDGRVRLSLEGDRSETYDHVILATQGDEAYSIIQGSATPEEKRILSRLRPSTNTAILHADVSLMPRSRKAWSSWNCVTQSSSGTSQRNIGRVSVTYNMNMLQQIPKELFGNVFVTLNPLHEPDPRTVQGRYDYRQPLYDSDTIRTQQMLARIQNEHLGARVPFRLEEPRCERGKDPKRVFAEMALRLLILVVQVFLIGVIAWAVESYRAKTMRRSLRVNGLSGLVKRKPC</sequence>
<keyword evidence="1" id="KW-0472">Membrane</keyword>
<evidence type="ECO:0000256" key="1">
    <source>
        <dbReference type="SAM" id="Phobius"/>
    </source>
</evidence>
<dbReference type="PANTHER" id="PTHR42923:SF17">
    <property type="entry name" value="AMINE OXIDASE DOMAIN-CONTAINING PROTEIN"/>
    <property type="match status" value="1"/>
</dbReference>
<dbReference type="EMBL" id="JANBVN010000234">
    <property type="protein sequence ID" value="KAJ9131601.1"/>
    <property type="molecule type" value="Genomic_DNA"/>
</dbReference>
<dbReference type="Gene3D" id="1.10.405.10">
    <property type="entry name" value="Guanine Nucleotide Dissociation Inhibitor, domain 1"/>
    <property type="match status" value="1"/>
</dbReference>
<dbReference type="Gene3D" id="3.50.50.60">
    <property type="entry name" value="FAD/NAD(P)-binding domain"/>
    <property type="match status" value="1"/>
</dbReference>
<dbReference type="InterPro" id="IPR002937">
    <property type="entry name" value="Amino_oxidase"/>
</dbReference>
<dbReference type="AlphaFoldDB" id="A0AA38VDD9"/>
<evidence type="ECO:0000259" key="2">
    <source>
        <dbReference type="Pfam" id="PF01593"/>
    </source>
</evidence>
<organism evidence="3 4">
    <name type="scientific">Coniochaeta hoffmannii</name>
    <dbReference type="NCBI Taxonomy" id="91930"/>
    <lineage>
        <taxon>Eukaryota</taxon>
        <taxon>Fungi</taxon>
        <taxon>Dikarya</taxon>
        <taxon>Ascomycota</taxon>
        <taxon>Pezizomycotina</taxon>
        <taxon>Sordariomycetes</taxon>
        <taxon>Sordariomycetidae</taxon>
        <taxon>Coniochaetales</taxon>
        <taxon>Coniochaetaceae</taxon>
        <taxon>Coniochaeta</taxon>
    </lineage>
</organism>
<dbReference type="SUPFAM" id="SSF51905">
    <property type="entry name" value="FAD/NAD(P)-binding domain"/>
    <property type="match status" value="1"/>
</dbReference>
<protein>
    <submittedName>
        <fullName evidence="3">Amine oxidase</fullName>
    </submittedName>
</protein>
<feature type="domain" description="Amine oxidase" evidence="2">
    <location>
        <begin position="21"/>
        <end position="296"/>
    </location>
</feature>
<keyword evidence="1" id="KW-0812">Transmembrane</keyword>
<dbReference type="GO" id="GO:0016491">
    <property type="term" value="F:oxidoreductase activity"/>
    <property type="evidence" value="ECO:0007669"/>
    <property type="project" value="InterPro"/>
</dbReference>
<keyword evidence="4" id="KW-1185">Reference proteome</keyword>
<dbReference type="Proteomes" id="UP001174691">
    <property type="component" value="Unassembled WGS sequence"/>
</dbReference>
<gene>
    <name evidence="3" type="ORF">NKR19_g9516</name>
</gene>
<evidence type="ECO:0000313" key="3">
    <source>
        <dbReference type="EMBL" id="KAJ9131601.1"/>
    </source>
</evidence>
<dbReference type="InterPro" id="IPR036188">
    <property type="entry name" value="FAD/NAD-bd_sf"/>
</dbReference>
<feature type="transmembrane region" description="Helical" evidence="1">
    <location>
        <begin position="449"/>
        <end position="470"/>
    </location>
</feature>
<dbReference type="Pfam" id="PF01593">
    <property type="entry name" value="Amino_oxidase"/>
    <property type="match status" value="1"/>
</dbReference>
<dbReference type="Gene3D" id="3.90.660.10">
    <property type="match status" value="1"/>
</dbReference>
<dbReference type="InterPro" id="IPR050464">
    <property type="entry name" value="Zeta_carotene_desat/Oxidored"/>
</dbReference>
<comment type="caution">
    <text evidence="3">The sequence shown here is derived from an EMBL/GenBank/DDBJ whole genome shotgun (WGS) entry which is preliminary data.</text>
</comment>
<name>A0AA38VDD9_9PEZI</name>
<accession>A0AA38VDD9</accession>
<reference evidence="3" key="1">
    <citation type="submission" date="2022-07" db="EMBL/GenBank/DDBJ databases">
        <title>Fungi with potential for degradation of polypropylene.</title>
        <authorList>
            <person name="Gostincar C."/>
        </authorList>
    </citation>
    <scope>NUCLEOTIDE SEQUENCE</scope>
    <source>
        <strain evidence="3">EXF-13287</strain>
    </source>
</reference>
<keyword evidence="1" id="KW-1133">Transmembrane helix</keyword>
<feature type="transmembrane region" description="Helical" evidence="1">
    <location>
        <begin position="12"/>
        <end position="29"/>
    </location>
</feature>
<proteinExistence type="predicted"/>